<evidence type="ECO:0000313" key="4">
    <source>
        <dbReference type="EMBL" id="CAG7732461.1"/>
    </source>
</evidence>
<keyword evidence="2" id="KW-0472">Membrane</keyword>
<accession>A0A8J2KVH5</accession>
<comment type="similarity">
    <text evidence="1">Belongs to the protease inhibitor I19 family.</text>
</comment>
<dbReference type="Proteomes" id="UP000708208">
    <property type="component" value="Unassembled WGS sequence"/>
</dbReference>
<evidence type="ECO:0000313" key="5">
    <source>
        <dbReference type="Proteomes" id="UP000708208"/>
    </source>
</evidence>
<dbReference type="InterPro" id="IPR008037">
    <property type="entry name" value="Pacifastin_dom"/>
</dbReference>
<organism evidence="4 5">
    <name type="scientific">Allacma fusca</name>
    <dbReference type="NCBI Taxonomy" id="39272"/>
    <lineage>
        <taxon>Eukaryota</taxon>
        <taxon>Metazoa</taxon>
        <taxon>Ecdysozoa</taxon>
        <taxon>Arthropoda</taxon>
        <taxon>Hexapoda</taxon>
        <taxon>Collembola</taxon>
        <taxon>Symphypleona</taxon>
        <taxon>Sminthuridae</taxon>
        <taxon>Allacma</taxon>
    </lineage>
</organism>
<dbReference type="GO" id="GO:0004867">
    <property type="term" value="F:serine-type endopeptidase inhibitor activity"/>
    <property type="evidence" value="ECO:0007669"/>
    <property type="project" value="UniProtKB-UniRule"/>
</dbReference>
<keyword evidence="2" id="KW-1133">Transmembrane helix</keyword>
<dbReference type="OrthoDB" id="10026631at2759"/>
<evidence type="ECO:0000256" key="1">
    <source>
        <dbReference type="PROSITE-ProRule" id="PRU00776"/>
    </source>
</evidence>
<dbReference type="Pfam" id="PF05375">
    <property type="entry name" value="Pacifastin_I"/>
    <property type="match status" value="1"/>
</dbReference>
<dbReference type="AlphaFoldDB" id="A0A8J2KVH5"/>
<evidence type="ECO:0000256" key="2">
    <source>
        <dbReference type="SAM" id="Phobius"/>
    </source>
</evidence>
<dbReference type="EMBL" id="CAJVCH010232013">
    <property type="protein sequence ID" value="CAG7732461.1"/>
    <property type="molecule type" value="Genomic_DNA"/>
</dbReference>
<feature type="transmembrane region" description="Helical" evidence="2">
    <location>
        <begin position="25"/>
        <end position="44"/>
    </location>
</feature>
<dbReference type="PROSITE" id="PS51446">
    <property type="entry name" value="PACIFASTIN"/>
    <property type="match status" value="1"/>
</dbReference>
<comment type="caution">
    <text evidence="4">The sequence shown here is derived from an EMBL/GenBank/DDBJ whole genome shotgun (WGS) entry which is preliminary data.</text>
</comment>
<feature type="domain" description="Pacifastin" evidence="3">
    <location>
        <begin position="79"/>
        <end position="115"/>
    </location>
</feature>
<reference evidence="4" key="1">
    <citation type="submission" date="2021-06" db="EMBL/GenBank/DDBJ databases">
        <authorList>
            <person name="Hodson N. C."/>
            <person name="Mongue J. A."/>
            <person name="Jaron S. K."/>
        </authorList>
    </citation>
    <scope>NUCLEOTIDE SEQUENCE</scope>
</reference>
<gene>
    <name evidence="4" type="ORF">AFUS01_LOCUS20980</name>
</gene>
<evidence type="ECO:0000259" key="3">
    <source>
        <dbReference type="PROSITE" id="PS51446"/>
    </source>
</evidence>
<keyword evidence="2" id="KW-0812">Transmembrane</keyword>
<protein>
    <recommendedName>
        <fullName evidence="3">Pacifastin domain-containing protein</fullName>
    </recommendedName>
</protein>
<name>A0A8J2KVH5_9HEXA</name>
<keyword evidence="1" id="KW-0722">Serine protease inhibitor</keyword>
<sequence>MSEDGVRYSDSDLAKMKSFSRLAKYIIIAWCFAAVFILVQQTFYRDTVILDQKTSSNVIHKIQYIFSSNNQKLDDADVTSKCTPGQLFKPDGCNTCQCDKDGNPVACTKIACPNPKDPIAILI</sequence>
<comment type="caution">
    <text evidence="1">Lacks conserved residue(s) required for the propagation of feature annotation.</text>
</comment>
<keyword evidence="5" id="KW-1185">Reference proteome</keyword>
<keyword evidence="1" id="KW-0646">Protease inhibitor</keyword>
<proteinExistence type="inferred from homology"/>